<dbReference type="Proteomes" id="UP000246230">
    <property type="component" value="Genome"/>
</dbReference>
<accession>A0A2S1PDU4</accession>
<evidence type="ECO:0000313" key="2">
    <source>
        <dbReference type="Proteomes" id="UP000246230"/>
    </source>
</evidence>
<organism evidence="1 2">
    <name type="scientific">Pseudomonas phage 71PfluR64PP</name>
    <dbReference type="NCBI Taxonomy" id="2163977"/>
    <lineage>
        <taxon>Viruses</taxon>
        <taxon>Duplodnaviria</taxon>
        <taxon>Heunggongvirae</taxon>
        <taxon>Uroviricota</taxon>
        <taxon>Caudoviricetes</taxon>
        <taxon>Autographivirales</taxon>
        <taxon>Autotranscriptaviridae</taxon>
        <taxon>Studiervirinae</taxon>
        <taxon>Pfluvirus</taxon>
        <taxon>Pfluvirus pv22PfluR64PP</taxon>
        <taxon>Pifdecavirus pv22PfluR64PP</taxon>
    </lineage>
</organism>
<proteinExistence type="predicted"/>
<reference evidence="1 2" key="1">
    <citation type="submission" date="2018-04" db="EMBL/GenBank/DDBJ databases">
        <title>Complete genome sequences of new Aeromonas and Pseudomonas phages promising in phage therapy dedicated to aquaculture.</title>
        <authorList>
            <person name="Kolsut J."/>
            <person name="Wojcik E."/>
            <person name="Wojtasik A."/>
            <person name="Dastych J."/>
        </authorList>
    </citation>
    <scope>NUCLEOTIDE SEQUENCE [LARGE SCALE GENOMIC DNA]</scope>
</reference>
<evidence type="ECO:0000313" key="1">
    <source>
        <dbReference type="EMBL" id="AWH14733.1"/>
    </source>
</evidence>
<name>A0A2S1PDU4_9CAUD</name>
<dbReference type="EMBL" id="MH179475">
    <property type="protein sequence ID" value="AWH14733.1"/>
    <property type="molecule type" value="Genomic_DNA"/>
</dbReference>
<sequence>MKTSLNYTSFVNGHTAVKILAAMQEAKATGEVIRVKNRRGQDFLLVTIAKDALGYSFKLLDNDGRDVGHMVQRASSQWSYSVQRAIWSLFSWANELVEHPLVTKARQDALIERLKGQGATHSIRLLGGAVMYGGYQRDWLGRKRLYVVADKRGRVYGIAKKLTKEACAMVSHVEELA</sequence>
<protein>
    <submittedName>
        <fullName evidence="1">Uncharacterized protein</fullName>
    </submittedName>
</protein>